<dbReference type="Proteomes" id="UP000245125">
    <property type="component" value="Unassembled WGS sequence"/>
</dbReference>
<dbReference type="InterPro" id="IPR013022">
    <property type="entry name" value="Xyl_isomerase-like_TIM-brl"/>
</dbReference>
<evidence type="ECO:0000256" key="2">
    <source>
        <dbReference type="ARBA" id="ARBA00022722"/>
    </source>
</evidence>
<accession>A0A2U3QGK6</accession>
<comment type="similarity">
    <text evidence="1 9">Belongs to the AP endonuclease 2 family.</text>
</comment>
<feature type="binding site" evidence="9">
    <location>
        <position position="182"/>
    </location>
    <ligand>
        <name>Zn(2+)</name>
        <dbReference type="ChEBI" id="CHEBI:29105"/>
        <label>2</label>
    </ligand>
</feature>
<dbReference type="PANTHER" id="PTHR21445">
    <property type="entry name" value="ENDONUCLEASE IV ENDODEOXYRIBONUCLEASE IV"/>
    <property type="match status" value="1"/>
</dbReference>
<evidence type="ECO:0000256" key="9">
    <source>
        <dbReference type="HAMAP-Rule" id="MF_00152"/>
    </source>
</evidence>
<dbReference type="GO" id="GO:0008833">
    <property type="term" value="F:deoxyribonuclease IV (phage-T4-induced) activity"/>
    <property type="evidence" value="ECO:0007669"/>
    <property type="project" value="UniProtKB-UniRule"/>
</dbReference>
<dbReference type="SUPFAM" id="SSF51658">
    <property type="entry name" value="Xylose isomerase-like"/>
    <property type="match status" value="1"/>
</dbReference>
<keyword evidence="7 9" id="KW-0862">Zinc</keyword>
<dbReference type="InterPro" id="IPR001719">
    <property type="entry name" value="AP_endonuc_2"/>
</dbReference>
<dbReference type="GO" id="GO:0008081">
    <property type="term" value="F:phosphoric diester hydrolase activity"/>
    <property type="evidence" value="ECO:0007669"/>
    <property type="project" value="TreeGrafter"/>
</dbReference>
<keyword evidence="6 9" id="KW-0378">Hydrolase</keyword>
<protein>
    <recommendedName>
        <fullName evidence="9">Probable endonuclease 4</fullName>
        <ecNumber evidence="9">3.1.21.2</ecNumber>
    </recommendedName>
    <alternativeName>
        <fullName evidence="9">Endodeoxyribonuclease IV</fullName>
    </alternativeName>
    <alternativeName>
        <fullName evidence="9">Endonuclease IV</fullName>
    </alternativeName>
</protein>
<dbReference type="GO" id="GO:0003677">
    <property type="term" value="F:DNA binding"/>
    <property type="evidence" value="ECO:0007669"/>
    <property type="project" value="InterPro"/>
</dbReference>
<evidence type="ECO:0000256" key="4">
    <source>
        <dbReference type="ARBA" id="ARBA00022759"/>
    </source>
</evidence>
<dbReference type="OrthoDB" id="9805666at2"/>
<dbReference type="GO" id="GO:0006284">
    <property type="term" value="P:base-excision repair"/>
    <property type="evidence" value="ECO:0007669"/>
    <property type="project" value="TreeGrafter"/>
</dbReference>
<sequence>MIKSQMLRLGVHTSIAGGLHMSLERARDLGCNTVQIFSHNPRGWALREREEDEISLFKSLADRYSVAPIFIHTSYLINLASADRSLRKKSMEMVINELRIADSAGAQFVVLHTGSSCGDDPRTARKRASSVLREVSQRGKWRAGLLLENTAGERGDITSRMEEISDIMENVPAGLIAGVCLDTCHAFAAGYSLTSEEGIDSLAGDVRKYVGPEAVRLLHLNDSKGEISSGVDRHEHIGRGKIGLRGFTSLLKHPFYSGIPLILETPKKLKDDDVMNLRVVRRLIAALGNKV</sequence>
<evidence type="ECO:0000256" key="5">
    <source>
        <dbReference type="ARBA" id="ARBA00022763"/>
    </source>
</evidence>
<keyword evidence="5 9" id="KW-0227">DNA damage</keyword>
<evidence type="ECO:0000256" key="7">
    <source>
        <dbReference type="ARBA" id="ARBA00022833"/>
    </source>
</evidence>
<feature type="binding site" evidence="9">
    <location>
        <position position="112"/>
    </location>
    <ligand>
        <name>Zn(2+)</name>
        <dbReference type="ChEBI" id="CHEBI:29105"/>
        <label>1</label>
    </ligand>
</feature>
<keyword evidence="12" id="KW-1185">Reference proteome</keyword>
<reference evidence="12" key="1">
    <citation type="submission" date="2018-03" db="EMBL/GenBank/DDBJ databases">
        <authorList>
            <person name="Zecchin S."/>
        </authorList>
    </citation>
    <scope>NUCLEOTIDE SEQUENCE [LARGE SCALE GENOMIC DNA]</scope>
</reference>
<keyword evidence="4 9" id="KW-0255">Endonuclease</keyword>
<feature type="binding site" evidence="9">
    <location>
        <position position="72"/>
    </location>
    <ligand>
        <name>Zn(2+)</name>
        <dbReference type="ChEBI" id="CHEBI:29105"/>
        <label>1</label>
    </ligand>
</feature>
<evidence type="ECO:0000256" key="1">
    <source>
        <dbReference type="ARBA" id="ARBA00005340"/>
    </source>
</evidence>
<feature type="binding site" evidence="9">
    <location>
        <position position="232"/>
    </location>
    <ligand>
        <name>Zn(2+)</name>
        <dbReference type="ChEBI" id="CHEBI:29105"/>
        <label>3</label>
    </ligand>
</feature>
<feature type="binding site" evidence="9">
    <location>
        <position position="185"/>
    </location>
    <ligand>
        <name>Zn(2+)</name>
        <dbReference type="ChEBI" id="CHEBI:29105"/>
        <label>3</label>
    </ligand>
</feature>
<dbReference type="PROSITE" id="PS51432">
    <property type="entry name" value="AP_NUCLEASE_F2_4"/>
    <property type="match status" value="1"/>
</dbReference>
<comment type="catalytic activity">
    <reaction evidence="9">
        <text>Endonucleolytic cleavage to 5'-phosphooligonucleotide end-products.</text>
        <dbReference type="EC" id="3.1.21.2"/>
    </reaction>
</comment>
<gene>
    <name evidence="11" type="primary">apn</name>
    <name evidence="9" type="synonym">nfo</name>
    <name evidence="11" type="ORF">NBG4_260028</name>
</gene>
<dbReference type="GO" id="GO:0003906">
    <property type="term" value="F:DNA-(apurinic or apyrimidinic site) endonuclease activity"/>
    <property type="evidence" value="ECO:0007669"/>
    <property type="project" value="TreeGrafter"/>
</dbReference>
<dbReference type="AlphaFoldDB" id="A0A2U3QGK6"/>
<keyword evidence="3 9" id="KW-0479">Metal-binding</keyword>
<feature type="binding site" evidence="9">
    <location>
        <position position="148"/>
    </location>
    <ligand>
        <name>Zn(2+)</name>
        <dbReference type="ChEBI" id="CHEBI:29105"/>
        <label>2</label>
    </ligand>
</feature>
<dbReference type="SMART" id="SM00518">
    <property type="entry name" value="AP2Ec"/>
    <property type="match status" value="1"/>
</dbReference>
<keyword evidence="2 9" id="KW-0540">Nuclease</keyword>
<name>A0A2U3QGK6_9BACT</name>
<feature type="binding site" evidence="9">
    <location>
        <position position="219"/>
    </location>
    <ligand>
        <name>Zn(2+)</name>
        <dbReference type="ChEBI" id="CHEBI:29105"/>
        <label>2</label>
    </ligand>
</feature>
<feature type="domain" description="Xylose isomerase-like TIM barrel" evidence="10">
    <location>
        <begin position="23"/>
        <end position="268"/>
    </location>
</feature>
<proteinExistence type="inferred from homology"/>
<comment type="cofactor">
    <cofactor evidence="9">
        <name>Zn(2+)</name>
        <dbReference type="ChEBI" id="CHEBI:29105"/>
    </cofactor>
    <text evidence="9">Binds 3 Zn(2+) ions.</text>
</comment>
<dbReference type="PROSITE" id="PS00730">
    <property type="entry name" value="AP_NUCLEASE_F2_2"/>
    <property type="match status" value="1"/>
</dbReference>
<feature type="binding site" evidence="9">
    <location>
        <position position="234"/>
    </location>
    <ligand>
        <name>Zn(2+)</name>
        <dbReference type="ChEBI" id="CHEBI:29105"/>
        <label>3</label>
    </ligand>
</feature>
<feature type="binding site" evidence="9">
    <location>
        <position position="148"/>
    </location>
    <ligand>
        <name>Zn(2+)</name>
        <dbReference type="ChEBI" id="CHEBI:29105"/>
        <label>1</label>
    </ligand>
</feature>
<dbReference type="EMBL" id="OUUY01000071">
    <property type="protein sequence ID" value="SPQ00533.1"/>
    <property type="molecule type" value="Genomic_DNA"/>
</dbReference>
<evidence type="ECO:0000313" key="12">
    <source>
        <dbReference type="Proteomes" id="UP000245125"/>
    </source>
</evidence>
<dbReference type="InterPro" id="IPR018246">
    <property type="entry name" value="AP_endonuc_F2_Zn_BS"/>
</dbReference>
<feature type="binding site" evidence="9">
    <location>
        <position position="264"/>
    </location>
    <ligand>
        <name>Zn(2+)</name>
        <dbReference type="ChEBI" id="CHEBI:29105"/>
        <label>2</label>
    </ligand>
</feature>
<evidence type="ECO:0000259" key="10">
    <source>
        <dbReference type="Pfam" id="PF01261"/>
    </source>
</evidence>
<dbReference type="InterPro" id="IPR036237">
    <property type="entry name" value="Xyl_isomerase-like_sf"/>
</dbReference>
<dbReference type="Gene3D" id="3.20.20.150">
    <property type="entry name" value="Divalent-metal-dependent TIM barrel enzymes"/>
    <property type="match status" value="1"/>
</dbReference>
<dbReference type="PANTHER" id="PTHR21445:SF0">
    <property type="entry name" value="APURINIC-APYRIMIDINIC ENDONUCLEASE"/>
    <property type="match status" value="1"/>
</dbReference>
<dbReference type="CDD" id="cd00019">
    <property type="entry name" value="AP2Ec"/>
    <property type="match status" value="1"/>
</dbReference>
<keyword evidence="8 9" id="KW-0234">DNA repair</keyword>
<dbReference type="EC" id="3.1.21.2" evidence="9"/>
<dbReference type="NCBIfam" id="TIGR00587">
    <property type="entry name" value="nfo"/>
    <property type="match status" value="1"/>
</dbReference>
<evidence type="ECO:0000256" key="8">
    <source>
        <dbReference type="ARBA" id="ARBA00023204"/>
    </source>
</evidence>
<evidence type="ECO:0000256" key="3">
    <source>
        <dbReference type="ARBA" id="ARBA00022723"/>
    </source>
</evidence>
<dbReference type="Pfam" id="PF01261">
    <property type="entry name" value="AP_endonuc_2"/>
    <property type="match status" value="1"/>
</dbReference>
<dbReference type="GO" id="GO:0008270">
    <property type="term" value="F:zinc ion binding"/>
    <property type="evidence" value="ECO:0007669"/>
    <property type="project" value="UniProtKB-UniRule"/>
</dbReference>
<evidence type="ECO:0000313" key="11">
    <source>
        <dbReference type="EMBL" id="SPQ00533.1"/>
    </source>
</evidence>
<comment type="function">
    <text evidence="9">Endonuclease IV plays a role in DNA repair. It cleaves phosphodiester bonds at apurinic or apyrimidinic (AP) sites, generating a 3'-hydroxyl group and a 5'-terminal sugar phosphate.</text>
</comment>
<dbReference type="FunFam" id="3.20.20.150:FF:000001">
    <property type="entry name" value="Probable endonuclease 4"/>
    <property type="match status" value="1"/>
</dbReference>
<evidence type="ECO:0000256" key="6">
    <source>
        <dbReference type="ARBA" id="ARBA00022801"/>
    </source>
</evidence>
<organism evidence="11 12">
    <name type="scientific">Candidatus Sulfobium mesophilum</name>
    <dbReference type="NCBI Taxonomy" id="2016548"/>
    <lineage>
        <taxon>Bacteria</taxon>
        <taxon>Pseudomonadati</taxon>
        <taxon>Nitrospirota</taxon>
        <taxon>Nitrospiria</taxon>
        <taxon>Nitrospirales</taxon>
        <taxon>Nitrospiraceae</taxon>
        <taxon>Candidatus Sulfobium</taxon>
    </lineage>
</organism>
<dbReference type="HAMAP" id="MF_00152">
    <property type="entry name" value="Nfo"/>
    <property type="match status" value="1"/>
</dbReference>